<dbReference type="Gene3D" id="3.90.1200.10">
    <property type="match status" value="1"/>
</dbReference>
<accession>A0ABD1EWN6</accession>
<dbReference type="EMBL" id="JBDJPC010000004">
    <property type="protein sequence ID" value="KAL1505451.1"/>
    <property type="molecule type" value="Genomic_DNA"/>
</dbReference>
<organism evidence="2 3">
    <name type="scientific">Hypothenemus hampei</name>
    <name type="common">Coffee berry borer</name>
    <dbReference type="NCBI Taxonomy" id="57062"/>
    <lineage>
        <taxon>Eukaryota</taxon>
        <taxon>Metazoa</taxon>
        <taxon>Ecdysozoa</taxon>
        <taxon>Arthropoda</taxon>
        <taxon>Hexapoda</taxon>
        <taxon>Insecta</taxon>
        <taxon>Pterygota</taxon>
        <taxon>Neoptera</taxon>
        <taxon>Endopterygota</taxon>
        <taxon>Coleoptera</taxon>
        <taxon>Polyphaga</taxon>
        <taxon>Cucujiformia</taxon>
        <taxon>Curculionidae</taxon>
        <taxon>Scolytinae</taxon>
        <taxon>Hypothenemus</taxon>
    </lineage>
</organism>
<dbReference type="InterPro" id="IPR004119">
    <property type="entry name" value="EcKL"/>
</dbReference>
<feature type="domain" description="CHK kinase-like" evidence="1">
    <location>
        <begin position="124"/>
        <end position="321"/>
    </location>
</feature>
<protein>
    <recommendedName>
        <fullName evidence="1">CHK kinase-like domain-containing protein</fullName>
    </recommendedName>
</protein>
<dbReference type="Pfam" id="PF02958">
    <property type="entry name" value="EcKL"/>
    <property type="match status" value="1"/>
</dbReference>
<dbReference type="InterPro" id="IPR015897">
    <property type="entry name" value="CHK_kinase-like"/>
</dbReference>
<evidence type="ECO:0000313" key="2">
    <source>
        <dbReference type="EMBL" id="KAL1505451.1"/>
    </source>
</evidence>
<dbReference type="SUPFAM" id="SSF56112">
    <property type="entry name" value="Protein kinase-like (PK-like)"/>
    <property type="match status" value="1"/>
</dbReference>
<reference evidence="2 3" key="1">
    <citation type="submission" date="2024-05" db="EMBL/GenBank/DDBJ databases">
        <title>Genetic variation in Jamaican populations of the coffee berry borer (Hypothenemus hampei).</title>
        <authorList>
            <person name="Errbii M."/>
            <person name="Myrie A."/>
        </authorList>
    </citation>
    <scope>NUCLEOTIDE SEQUENCE [LARGE SCALE GENOMIC DNA]</scope>
    <source>
        <strain evidence="2">JA-Hopewell-2020-01-JO</strain>
        <tissue evidence="2">Whole body</tissue>
    </source>
</reference>
<sequence length="406" mass="46879">MSSAEAKLRNLVEKALFSENLEKYELKFCGGTEKGEGYIGDITFVDVLGENRHGSKVEYSLVLKTGGQNKTLRPIVRLGFEREIHVYSKILPAFWNLQDEHLMKRFQSIPRCYLTMLSDHNEALVLENIKSLGFKLYDRKQVMTLDHIQAVLKVLGQWHALSFALKEKKPLLLEQLTCNWKCTAAAIFVNSHVGEWINLAQKYLIQTLEVQEELELLHKYKEKTRNQTATDIIKSILSIEKHQVVVTHGDCWNNNLMFKYQDFSLNVPSEVKILDFQIASISSPVIDLSYFIYAVSSEEQLQHFPQLLKTYYEALSACLQEIECVPDQIFSYSDLIRHWQNFSAYGAMVNPMVVCDNLVDKDDAVSYTNNNENYETIIQTVDQKQKKLFTSRIVAVAKHFVHCEFQ</sequence>
<dbReference type="PANTHER" id="PTHR11012">
    <property type="entry name" value="PROTEIN KINASE-LIKE DOMAIN-CONTAINING"/>
    <property type="match status" value="1"/>
</dbReference>
<dbReference type="SMART" id="SM00587">
    <property type="entry name" value="CHK"/>
    <property type="match status" value="1"/>
</dbReference>
<dbReference type="InterPro" id="IPR011009">
    <property type="entry name" value="Kinase-like_dom_sf"/>
</dbReference>
<name>A0ABD1EWN6_HYPHA</name>
<gene>
    <name evidence="2" type="ORF">ABEB36_005019</name>
</gene>
<dbReference type="Proteomes" id="UP001566132">
    <property type="component" value="Unassembled WGS sequence"/>
</dbReference>
<dbReference type="AlphaFoldDB" id="A0ABD1EWN6"/>
<keyword evidence="3" id="KW-1185">Reference proteome</keyword>
<dbReference type="PANTHER" id="PTHR11012:SF30">
    <property type="entry name" value="PROTEIN KINASE-LIKE DOMAIN-CONTAINING"/>
    <property type="match status" value="1"/>
</dbReference>
<evidence type="ECO:0000259" key="1">
    <source>
        <dbReference type="SMART" id="SM00587"/>
    </source>
</evidence>
<evidence type="ECO:0000313" key="3">
    <source>
        <dbReference type="Proteomes" id="UP001566132"/>
    </source>
</evidence>
<proteinExistence type="predicted"/>
<comment type="caution">
    <text evidence="2">The sequence shown here is derived from an EMBL/GenBank/DDBJ whole genome shotgun (WGS) entry which is preliminary data.</text>
</comment>